<organism evidence="1 2">
    <name type="scientific">Elysia crispata</name>
    <name type="common">lettuce slug</name>
    <dbReference type="NCBI Taxonomy" id="231223"/>
    <lineage>
        <taxon>Eukaryota</taxon>
        <taxon>Metazoa</taxon>
        <taxon>Spiralia</taxon>
        <taxon>Lophotrochozoa</taxon>
        <taxon>Mollusca</taxon>
        <taxon>Gastropoda</taxon>
        <taxon>Heterobranchia</taxon>
        <taxon>Euthyneura</taxon>
        <taxon>Panpulmonata</taxon>
        <taxon>Sacoglossa</taxon>
        <taxon>Placobranchoidea</taxon>
        <taxon>Plakobranchidae</taxon>
        <taxon>Elysia</taxon>
    </lineage>
</organism>
<gene>
    <name evidence="1" type="ORF">RRG08_008032</name>
</gene>
<dbReference type="AlphaFoldDB" id="A0AAE1AHS9"/>
<name>A0AAE1AHS9_9GAST</name>
<evidence type="ECO:0000313" key="2">
    <source>
        <dbReference type="Proteomes" id="UP001283361"/>
    </source>
</evidence>
<reference evidence="1" key="1">
    <citation type="journal article" date="2023" name="G3 (Bethesda)">
        <title>A reference genome for the long-term kleptoplast-retaining sea slug Elysia crispata morphotype clarki.</title>
        <authorList>
            <person name="Eastman K.E."/>
            <person name="Pendleton A.L."/>
            <person name="Shaikh M.A."/>
            <person name="Suttiyut T."/>
            <person name="Ogas R."/>
            <person name="Tomko P."/>
            <person name="Gavelis G."/>
            <person name="Widhalm J.R."/>
            <person name="Wisecaver J.H."/>
        </authorList>
    </citation>
    <scope>NUCLEOTIDE SEQUENCE</scope>
    <source>
        <strain evidence="1">ECLA1</strain>
    </source>
</reference>
<dbReference type="Proteomes" id="UP001283361">
    <property type="component" value="Unassembled WGS sequence"/>
</dbReference>
<protein>
    <submittedName>
        <fullName evidence="1">Uncharacterized protein</fullName>
    </submittedName>
</protein>
<sequence length="215" mass="24410">MSTALADLTMDELCDRDRKMNLKGKSTCNTSSDLKPYTTRMFLCQAQKTREGLIRLSRFPSPSSQSVWACASLSEVCLGAISRRLCHCEPRQLYGAIMDLTIPNWLSFCLSGFIHSLEGRRKLDRERSDFDVCTGRLSRVRVKARPSEHAGSVSLHSQFALPTPRIWLMAVIEKCPRIGALEAYWEQRSDGARLFQDNRCLEEVTEEDFLITSPI</sequence>
<proteinExistence type="predicted"/>
<comment type="caution">
    <text evidence="1">The sequence shown here is derived from an EMBL/GenBank/DDBJ whole genome shotgun (WGS) entry which is preliminary data.</text>
</comment>
<dbReference type="EMBL" id="JAWDGP010001825">
    <property type="protein sequence ID" value="KAK3787898.1"/>
    <property type="molecule type" value="Genomic_DNA"/>
</dbReference>
<accession>A0AAE1AHS9</accession>
<keyword evidence="2" id="KW-1185">Reference proteome</keyword>
<evidence type="ECO:0000313" key="1">
    <source>
        <dbReference type="EMBL" id="KAK3787898.1"/>
    </source>
</evidence>